<dbReference type="GO" id="GO:1990904">
    <property type="term" value="C:ribonucleoprotein complex"/>
    <property type="evidence" value="ECO:0007669"/>
    <property type="project" value="UniProtKB-KW"/>
</dbReference>
<evidence type="ECO:0000256" key="1">
    <source>
        <dbReference type="ARBA" id="ARBA00002633"/>
    </source>
</evidence>
<accession>A0A0H5E441</accession>
<evidence type="ECO:0000256" key="4">
    <source>
        <dbReference type="ARBA" id="ARBA00023274"/>
    </source>
</evidence>
<dbReference type="Proteomes" id="UP000220251">
    <property type="component" value="Unassembled WGS sequence"/>
</dbReference>
<proteinExistence type="inferred from homology"/>
<dbReference type="InterPro" id="IPR022973">
    <property type="entry name" value="Ribosomal_uL10_bac"/>
</dbReference>
<dbReference type="InterPro" id="IPR043141">
    <property type="entry name" value="Ribosomal_uL10-like_sf"/>
</dbReference>
<evidence type="ECO:0000256" key="3">
    <source>
        <dbReference type="ARBA" id="ARBA00022980"/>
    </source>
</evidence>
<dbReference type="GO" id="GO:0006412">
    <property type="term" value="P:translation"/>
    <property type="evidence" value="ECO:0007669"/>
    <property type="project" value="UniProtKB-UniRule"/>
</dbReference>
<dbReference type="SUPFAM" id="SSF160369">
    <property type="entry name" value="Ribosomal protein L10-like"/>
    <property type="match status" value="1"/>
</dbReference>
<keyword evidence="3 6" id="KW-0689">Ribosomal protein</keyword>
<gene>
    <name evidence="6 7" type="primary">rplJ</name>
    <name evidence="7" type="ORF">ELAC_0643</name>
</gene>
<evidence type="ECO:0000313" key="7">
    <source>
        <dbReference type="EMBL" id="CRX37995.1"/>
    </source>
</evidence>
<keyword evidence="6" id="KW-0694">RNA-binding</keyword>
<sequence>MKKEKQLLLDEVKGQIDQFGSFVIANYAGVSANAFGQFRREIGDMGGDVQMIKKTLLIKAAKEAGVELKEADLPGHISVVFGGTDPVEATKAVFKFSKENDNSLAVLGGRFDGKYLNAKDVEMLSTLPGKDEMRAQLLSVFEAPLSQTVGAMDAILTSILHCLENKSQKEAN</sequence>
<dbReference type="AlphaFoldDB" id="A0A0H5E441"/>
<reference evidence="8" key="1">
    <citation type="submission" date="2015-06" db="EMBL/GenBank/DDBJ databases">
        <authorList>
            <person name="Bertelli C."/>
        </authorList>
    </citation>
    <scope>NUCLEOTIDE SEQUENCE [LARGE SCALE GENOMIC DNA]</scope>
    <source>
        <strain evidence="8">CRIB-30</strain>
    </source>
</reference>
<dbReference type="Gene3D" id="6.10.250.290">
    <property type="match status" value="1"/>
</dbReference>
<dbReference type="NCBIfam" id="NF000955">
    <property type="entry name" value="PRK00099.1-1"/>
    <property type="match status" value="1"/>
</dbReference>
<dbReference type="GO" id="GO:0070180">
    <property type="term" value="F:large ribosomal subunit rRNA binding"/>
    <property type="evidence" value="ECO:0007669"/>
    <property type="project" value="UniProtKB-UniRule"/>
</dbReference>
<dbReference type="InterPro" id="IPR047865">
    <property type="entry name" value="Ribosomal_uL10_bac_type"/>
</dbReference>
<name>A0A0H5E441_9BACT</name>
<keyword evidence="4 6" id="KW-0687">Ribonucleoprotein</keyword>
<dbReference type="PANTHER" id="PTHR11560">
    <property type="entry name" value="39S RIBOSOMAL PROTEIN L10, MITOCHONDRIAL"/>
    <property type="match status" value="1"/>
</dbReference>
<dbReference type="HAMAP" id="MF_00362">
    <property type="entry name" value="Ribosomal_uL10"/>
    <property type="match status" value="1"/>
</dbReference>
<comment type="similarity">
    <text evidence="2 6">Belongs to the universal ribosomal protein uL10 family.</text>
</comment>
<comment type="subunit">
    <text evidence="6">Part of the ribosomal stalk of the 50S ribosomal subunit. The N-terminus interacts with L11 and the large rRNA to form the base of the stalk. The C-terminus forms an elongated spine to which L12 dimers bind in a sequential fashion forming a multimeric L10(L12)X complex.</text>
</comment>
<comment type="function">
    <text evidence="1 6">Forms part of the ribosomal stalk, playing a central role in the interaction of the ribosome with GTP-bound translation factors.</text>
</comment>
<dbReference type="Pfam" id="PF00466">
    <property type="entry name" value="Ribosomal_L10"/>
    <property type="match status" value="1"/>
</dbReference>
<keyword evidence="8" id="KW-1185">Reference proteome</keyword>
<evidence type="ECO:0000313" key="8">
    <source>
        <dbReference type="Proteomes" id="UP000220251"/>
    </source>
</evidence>
<keyword evidence="6" id="KW-0699">rRNA-binding</keyword>
<dbReference type="EMBL" id="CWGJ01000011">
    <property type="protein sequence ID" value="CRX37995.1"/>
    <property type="molecule type" value="Genomic_DNA"/>
</dbReference>
<evidence type="ECO:0000256" key="6">
    <source>
        <dbReference type="HAMAP-Rule" id="MF_00362"/>
    </source>
</evidence>
<dbReference type="RefSeq" id="WP_098037852.1">
    <property type="nucleotide sequence ID" value="NZ_CWGJ01000011.1"/>
</dbReference>
<evidence type="ECO:0000256" key="5">
    <source>
        <dbReference type="ARBA" id="ARBA00035202"/>
    </source>
</evidence>
<dbReference type="GO" id="GO:0005840">
    <property type="term" value="C:ribosome"/>
    <property type="evidence" value="ECO:0007669"/>
    <property type="project" value="UniProtKB-KW"/>
</dbReference>
<dbReference type="Gene3D" id="3.30.70.1730">
    <property type="match status" value="1"/>
</dbReference>
<protein>
    <recommendedName>
        <fullName evidence="5 6">Large ribosomal subunit protein uL10</fullName>
    </recommendedName>
</protein>
<dbReference type="CDD" id="cd05797">
    <property type="entry name" value="Ribosomal_L10"/>
    <property type="match status" value="1"/>
</dbReference>
<dbReference type="InterPro" id="IPR001790">
    <property type="entry name" value="Ribosomal_uL10"/>
</dbReference>
<evidence type="ECO:0000256" key="2">
    <source>
        <dbReference type="ARBA" id="ARBA00008889"/>
    </source>
</evidence>
<organism evidence="7 8">
    <name type="scientific">Estrella lausannensis</name>
    <dbReference type="NCBI Taxonomy" id="483423"/>
    <lineage>
        <taxon>Bacteria</taxon>
        <taxon>Pseudomonadati</taxon>
        <taxon>Chlamydiota</taxon>
        <taxon>Chlamydiia</taxon>
        <taxon>Parachlamydiales</taxon>
        <taxon>Candidatus Criblamydiaceae</taxon>
        <taxon>Estrella</taxon>
    </lineage>
</organism>
<dbReference type="OrthoDB" id="18754at2"/>